<evidence type="ECO:0000256" key="1">
    <source>
        <dbReference type="ARBA" id="ARBA00022723"/>
    </source>
</evidence>
<dbReference type="InterPro" id="IPR002048">
    <property type="entry name" value="EF_hand_dom"/>
</dbReference>
<feature type="domain" description="EF-hand" evidence="4">
    <location>
        <begin position="36"/>
        <end position="71"/>
    </location>
</feature>
<organism evidence="5 6">
    <name type="scientific">Aureococcus anophagefferens</name>
    <name type="common">Harmful bloom alga</name>
    <dbReference type="NCBI Taxonomy" id="44056"/>
    <lineage>
        <taxon>Eukaryota</taxon>
        <taxon>Sar</taxon>
        <taxon>Stramenopiles</taxon>
        <taxon>Ochrophyta</taxon>
        <taxon>Pelagophyceae</taxon>
        <taxon>Pelagomonadales</taxon>
        <taxon>Pelagomonadaceae</taxon>
        <taxon>Aureococcus</taxon>
    </lineage>
</organism>
<dbReference type="Gene3D" id="1.10.238.10">
    <property type="entry name" value="EF-hand"/>
    <property type="match status" value="1"/>
</dbReference>
<dbReference type="Pfam" id="PF13499">
    <property type="entry name" value="EF-hand_7"/>
    <property type="match status" value="1"/>
</dbReference>
<name>A0ABR1FUF5_AURAN</name>
<dbReference type="SMART" id="SM00054">
    <property type="entry name" value="EFh"/>
    <property type="match status" value="3"/>
</dbReference>
<keyword evidence="6" id="KW-1185">Reference proteome</keyword>
<dbReference type="InterPro" id="IPR018247">
    <property type="entry name" value="EF_Hand_1_Ca_BS"/>
</dbReference>
<gene>
    <name evidence="5" type="ORF">SO694_00026245</name>
</gene>
<feature type="domain" description="EF-hand" evidence="4">
    <location>
        <begin position="140"/>
        <end position="175"/>
    </location>
</feature>
<evidence type="ECO:0000256" key="3">
    <source>
        <dbReference type="ARBA" id="ARBA00022837"/>
    </source>
</evidence>
<keyword evidence="1" id="KW-0479">Metal-binding</keyword>
<dbReference type="PANTHER" id="PTHR45942">
    <property type="entry name" value="PROTEIN PHOSPATASE 3 REGULATORY SUBUNIT B ALPHA ISOFORM TYPE 1"/>
    <property type="match status" value="1"/>
</dbReference>
<dbReference type="Proteomes" id="UP001363151">
    <property type="component" value="Unassembled WGS sequence"/>
</dbReference>
<comment type="caution">
    <text evidence="5">The sequence shown here is derived from an EMBL/GenBank/DDBJ whole genome shotgun (WGS) entry which is preliminary data.</text>
</comment>
<dbReference type="CDD" id="cd00051">
    <property type="entry name" value="EFh"/>
    <property type="match status" value="1"/>
</dbReference>
<reference evidence="5 6" key="1">
    <citation type="submission" date="2024-03" db="EMBL/GenBank/DDBJ databases">
        <title>Aureococcus anophagefferens CCMP1851 and Kratosvirus quantuckense: Draft genome of a second virus-susceptible host strain in the model system.</title>
        <authorList>
            <person name="Chase E."/>
            <person name="Truchon A.R."/>
            <person name="Schepens W."/>
            <person name="Wilhelm S.W."/>
        </authorList>
    </citation>
    <scope>NUCLEOTIDE SEQUENCE [LARGE SCALE GENOMIC DNA]</scope>
    <source>
        <strain evidence="5 6">CCMP1851</strain>
    </source>
</reference>
<protein>
    <submittedName>
        <fullName evidence="5">Calcium ion binding protein</fullName>
    </submittedName>
</protein>
<accession>A0ABR1FUF5</accession>
<dbReference type="InterPro" id="IPR011992">
    <property type="entry name" value="EF-hand-dom_pair"/>
</dbReference>
<dbReference type="SUPFAM" id="SSF47473">
    <property type="entry name" value="EF-hand"/>
    <property type="match status" value="1"/>
</dbReference>
<keyword evidence="3" id="KW-0106">Calcium</keyword>
<keyword evidence="2" id="KW-0677">Repeat</keyword>
<dbReference type="EMBL" id="JBBJCI010000227">
    <property type="protein sequence ID" value="KAK7238943.1"/>
    <property type="molecule type" value="Genomic_DNA"/>
</dbReference>
<feature type="domain" description="EF-hand" evidence="4">
    <location>
        <begin position="104"/>
        <end position="139"/>
    </location>
</feature>
<evidence type="ECO:0000256" key="2">
    <source>
        <dbReference type="ARBA" id="ARBA00022737"/>
    </source>
</evidence>
<evidence type="ECO:0000313" key="6">
    <source>
        <dbReference type="Proteomes" id="UP001363151"/>
    </source>
</evidence>
<evidence type="ECO:0000313" key="5">
    <source>
        <dbReference type="EMBL" id="KAK7238943.1"/>
    </source>
</evidence>
<evidence type="ECO:0000259" key="4">
    <source>
        <dbReference type="PROSITE" id="PS50222"/>
    </source>
</evidence>
<sequence>MGCALCRPLSARSLHLNKEHFRSLLRLKELLRLTRRDIDRMHGLFNRIDRDKSGCICYFEFLMHLDLDKSPFVEKAFMLANVDSADNMDFAEFVGSLYVYCTLSWDTLVKYAFDVCDVDRSGVLEVREVEELVRSVYGKALDARVEQLLRVMDSDCDGTISFDEFRARNRQHPLLLFPAFHMQERMRHACLGASLCGNQIFNPTSMCA</sequence>
<dbReference type="PROSITE" id="PS50222">
    <property type="entry name" value="EF_HAND_2"/>
    <property type="match status" value="3"/>
</dbReference>
<proteinExistence type="predicted"/>
<dbReference type="PROSITE" id="PS00018">
    <property type="entry name" value="EF_HAND_1"/>
    <property type="match status" value="3"/>
</dbReference>